<dbReference type="RefSeq" id="WP_196824856.1">
    <property type="nucleotide sequence ID" value="NZ_CP046980.1"/>
</dbReference>
<dbReference type="InterPro" id="IPR035965">
    <property type="entry name" value="PAS-like_dom_sf"/>
</dbReference>
<protein>
    <recommendedName>
        <fullName evidence="8">Sensor-like histidine kinase SenX3</fullName>
        <ecNumber evidence="3">2.7.13.3</ecNumber>
    </recommendedName>
</protein>
<dbReference type="SMART" id="SM00388">
    <property type="entry name" value="HisKA"/>
    <property type="match status" value="1"/>
</dbReference>
<evidence type="ECO:0000256" key="6">
    <source>
        <dbReference type="ARBA" id="ARBA00022777"/>
    </source>
</evidence>
<gene>
    <name evidence="11" type="ORF">IW254_001436</name>
</gene>
<feature type="compositionally biased region" description="Basic and acidic residues" evidence="9">
    <location>
        <begin position="392"/>
        <end position="427"/>
    </location>
</feature>
<dbReference type="FunFam" id="3.30.565.10:FF:000006">
    <property type="entry name" value="Sensor histidine kinase WalK"/>
    <property type="match status" value="1"/>
</dbReference>
<evidence type="ECO:0000313" key="12">
    <source>
        <dbReference type="Proteomes" id="UP000658613"/>
    </source>
</evidence>
<dbReference type="GO" id="GO:0004721">
    <property type="term" value="F:phosphoprotein phosphatase activity"/>
    <property type="evidence" value="ECO:0007669"/>
    <property type="project" value="TreeGrafter"/>
</dbReference>
<evidence type="ECO:0000313" key="11">
    <source>
        <dbReference type="EMBL" id="MBG6122467.1"/>
    </source>
</evidence>
<dbReference type="CDD" id="cd00082">
    <property type="entry name" value="HisKA"/>
    <property type="match status" value="1"/>
</dbReference>
<dbReference type="PANTHER" id="PTHR45453:SF1">
    <property type="entry name" value="PHOSPHATE REGULON SENSOR PROTEIN PHOR"/>
    <property type="match status" value="1"/>
</dbReference>
<keyword evidence="5 11" id="KW-0808">Transferase</keyword>
<evidence type="ECO:0000256" key="9">
    <source>
        <dbReference type="SAM" id="MobiDB-lite"/>
    </source>
</evidence>
<feature type="region of interest" description="Disordered" evidence="9">
    <location>
        <begin position="389"/>
        <end position="427"/>
    </location>
</feature>
<dbReference type="InterPro" id="IPR003594">
    <property type="entry name" value="HATPase_dom"/>
</dbReference>
<dbReference type="Proteomes" id="UP000658613">
    <property type="component" value="Unassembled WGS sequence"/>
</dbReference>
<dbReference type="GO" id="GO:0016036">
    <property type="term" value="P:cellular response to phosphate starvation"/>
    <property type="evidence" value="ECO:0007669"/>
    <property type="project" value="TreeGrafter"/>
</dbReference>
<dbReference type="PANTHER" id="PTHR45453">
    <property type="entry name" value="PHOSPHATE REGULON SENSOR PROTEIN PHOR"/>
    <property type="match status" value="1"/>
</dbReference>
<dbReference type="SUPFAM" id="SSF55785">
    <property type="entry name" value="PYP-like sensor domain (PAS domain)"/>
    <property type="match status" value="1"/>
</dbReference>
<dbReference type="InterPro" id="IPR005467">
    <property type="entry name" value="His_kinase_dom"/>
</dbReference>
<evidence type="ECO:0000256" key="1">
    <source>
        <dbReference type="ARBA" id="ARBA00000085"/>
    </source>
</evidence>
<dbReference type="Pfam" id="PF00512">
    <property type="entry name" value="HisKA"/>
    <property type="match status" value="1"/>
</dbReference>
<dbReference type="Gene3D" id="3.30.565.10">
    <property type="entry name" value="Histidine kinase-like ATPase, C-terminal domain"/>
    <property type="match status" value="1"/>
</dbReference>
<dbReference type="Gene3D" id="1.10.287.130">
    <property type="match status" value="1"/>
</dbReference>
<dbReference type="CDD" id="cd00075">
    <property type="entry name" value="HATPase"/>
    <property type="match status" value="1"/>
</dbReference>
<dbReference type="PROSITE" id="PS50109">
    <property type="entry name" value="HIS_KIN"/>
    <property type="match status" value="1"/>
</dbReference>
<dbReference type="Pfam" id="PF02518">
    <property type="entry name" value="HATPase_c"/>
    <property type="match status" value="1"/>
</dbReference>
<dbReference type="PRINTS" id="PR00344">
    <property type="entry name" value="BCTRLSENSOR"/>
</dbReference>
<evidence type="ECO:0000259" key="10">
    <source>
        <dbReference type="PROSITE" id="PS50109"/>
    </source>
</evidence>
<evidence type="ECO:0000256" key="8">
    <source>
        <dbReference type="ARBA" id="ARBA00039401"/>
    </source>
</evidence>
<evidence type="ECO:0000256" key="2">
    <source>
        <dbReference type="ARBA" id="ARBA00004236"/>
    </source>
</evidence>
<dbReference type="EMBL" id="JADOUE010000001">
    <property type="protein sequence ID" value="MBG6122467.1"/>
    <property type="molecule type" value="Genomic_DNA"/>
</dbReference>
<dbReference type="SUPFAM" id="SSF47384">
    <property type="entry name" value="Homodimeric domain of signal transducing histidine kinase"/>
    <property type="match status" value="1"/>
</dbReference>
<organism evidence="11 12">
    <name type="scientific">Corynebacterium aquatimens</name>
    <dbReference type="NCBI Taxonomy" id="1190508"/>
    <lineage>
        <taxon>Bacteria</taxon>
        <taxon>Bacillati</taxon>
        <taxon>Actinomycetota</taxon>
        <taxon>Actinomycetes</taxon>
        <taxon>Mycobacteriales</taxon>
        <taxon>Corynebacteriaceae</taxon>
        <taxon>Corynebacterium</taxon>
    </lineage>
</organism>
<keyword evidence="4" id="KW-0597">Phosphoprotein</keyword>
<comment type="catalytic activity">
    <reaction evidence="1">
        <text>ATP + protein L-histidine = ADP + protein N-phospho-L-histidine.</text>
        <dbReference type="EC" id="2.7.13.3"/>
    </reaction>
</comment>
<sequence length="427" mass="46410">MASLSWWHPKRYLGTHENRRAEEDDDAQARTVGYILNLVIQSSPTGVAVIGRGGDVVLSNARAHDMSIVHDRTLNPEVRAVAEGVFAEKESQSIDLTLRRRSTGSRITNVRAVVTPLSLPDGDFVAVYATDESENARMESARRDFVANVSHELKTPVGGMSLLAEALLEDPEDPGVVRYFGEKLLKESHRMGGMISDLISLSKLQGAEALPEMAPVRVDDIIDEAMLRNQVAADNQNIELTRGETSDTYVMGDRSLLVTALSNLVTNAINYSAEGQPVSVTQKVVRDSVVLIRVTDRGIGIAPENQKRVFERFFRVDKARSRSTGGTGLGLAIVKHVVANHGGNIKLWSRLGTGSTFTIELPVYAANMSAPPVVPPALADIPEVSDISGVKADAKPEVNTDNKTDLRLTSESRKPDSLSKPARKDTQ</sequence>
<dbReference type="InterPro" id="IPR036097">
    <property type="entry name" value="HisK_dim/P_sf"/>
</dbReference>
<dbReference type="EC" id="2.7.13.3" evidence="3"/>
<dbReference type="InterPro" id="IPR036890">
    <property type="entry name" value="HATPase_C_sf"/>
</dbReference>
<evidence type="ECO:0000256" key="4">
    <source>
        <dbReference type="ARBA" id="ARBA00022553"/>
    </source>
</evidence>
<keyword evidence="12" id="KW-1185">Reference proteome</keyword>
<keyword evidence="6 11" id="KW-0418">Kinase</keyword>
<evidence type="ECO:0000256" key="7">
    <source>
        <dbReference type="ARBA" id="ARBA00023012"/>
    </source>
</evidence>
<accession>A0A931E201</accession>
<dbReference type="InterPro" id="IPR004358">
    <property type="entry name" value="Sig_transdc_His_kin-like_C"/>
</dbReference>
<feature type="domain" description="Histidine kinase" evidence="10">
    <location>
        <begin position="148"/>
        <end position="365"/>
    </location>
</feature>
<comment type="caution">
    <text evidence="11">The sequence shown here is derived from an EMBL/GenBank/DDBJ whole genome shotgun (WGS) entry which is preliminary data.</text>
</comment>
<comment type="subcellular location">
    <subcellularLocation>
        <location evidence="2">Cell membrane</location>
    </subcellularLocation>
</comment>
<dbReference type="AlphaFoldDB" id="A0A931E201"/>
<keyword evidence="7" id="KW-0902">Two-component regulatory system</keyword>
<dbReference type="InterPro" id="IPR003661">
    <property type="entry name" value="HisK_dim/P_dom"/>
</dbReference>
<dbReference type="SMART" id="SM00387">
    <property type="entry name" value="HATPase_c"/>
    <property type="match status" value="1"/>
</dbReference>
<name>A0A931E201_9CORY</name>
<dbReference type="GO" id="GO:0005886">
    <property type="term" value="C:plasma membrane"/>
    <property type="evidence" value="ECO:0007669"/>
    <property type="project" value="UniProtKB-SubCell"/>
</dbReference>
<dbReference type="SUPFAM" id="SSF55874">
    <property type="entry name" value="ATPase domain of HSP90 chaperone/DNA topoisomerase II/histidine kinase"/>
    <property type="match status" value="1"/>
</dbReference>
<evidence type="ECO:0000256" key="3">
    <source>
        <dbReference type="ARBA" id="ARBA00012438"/>
    </source>
</evidence>
<proteinExistence type="predicted"/>
<evidence type="ECO:0000256" key="5">
    <source>
        <dbReference type="ARBA" id="ARBA00022679"/>
    </source>
</evidence>
<reference evidence="11" key="1">
    <citation type="submission" date="2020-11" db="EMBL/GenBank/DDBJ databases">
        <title>Sequencing the genomes of 1000 actinobacteria strains.</title>
        <authorList>
            <person name="Klenk H.-P."/>
        </authorList>
    </citation>
    <scope>NUCLEOTIDE SEQUENCE</scope>
    <source>
        <strain evidence="11">DSM 45632</strain>
    </source>
</reference>
<dbReference type="InterPro" id="IPR050351">
    <property type="entry name" value="BphY/WalK/GraS-like"/>
</dbReference>
<dbReference type="GO" id="GO:0000155">
    <property type="term" value="F:phosphorelay sensor kinase activity"/>
    <property type="evidence" value="ECO:0007669"/>
    <property type="project" value="InterPro"/>
</dbReference>